<feature type="compositionally biased region" description="Basic and acidic residues" evidence="1">
    <location>
        <begin position="79"/>
        <end position="95"/>
    </location>
</feature>
<gene>
    <name evidence="2" type="ORF">GCM10023346_38130</name>
</gene>
<evidence type="ECO:0000313" key="2">
    <source>
        <dbReference type="EMBL" id="GAA5199131.1"/>
    </source>
</evidence>
<comment type="caution">
    <text evidence="2">The sequence shown here is derived from an EMBL/GenBank/DDBJ whole genome shotgun (WGS) entry which is preliminary data.</text>
</comment>
<dbReference type="EMBL" id="BAABKK010000028">
    <property type="protein sequence ID" value="GAA5199131.1"/>
    <property type="molecule type" value="Genomic_DNA"/>
</dbReference>
<accession>A0ABP9SQA4</accession>
<protein>
    <submittedName>
        <fullName evidence="2">Uncharacterized protein</fullName>
    </submittedName>
</protein>
<sequence length="144" mass="15025">MNPLITLAAPQDSSPLTFPVRPMGATVLPEPMRVYPEAYAEAPRACTAEAAEGAADIFDDVLGIAVAEVSLVAAAPDGRFTDPAHRRQGLDEQPLHPEGPGAVALGHTLNTTGTGRADHDPAQAHSGSHGLKRGSYGDRTRPSR</sequence>
<proteinExistence type="predicted"/>
<feature type="compositionally biased region" description="Basic and acidic residues" evidence="1">
    <location>
        <begin position="135"/>
        <end position="144"/>
    </location>
</feature>
<evidence type="ECO:0000256" key="1">
    <source>
        <dbReference type="SAM" id="MobiDB-lite"/>
    </source>
</evidence>
<keyword evidence="3" id="KW-1185">Reference proteome</keyword>
<dbReference type="Proteomes" id="UP001500200">
    <property type="component" value="Unassembled WGS sequence"/>
</dbReference>
<evidence type="ECO:0000313" key="3">
    <source>
        <dbReference type="Proteomes" id="UP001500200"/>
    </source>
</evidence>
<name>A0ABP9SQA4_9MICC</name>
<reference evidence="3" key="1">
    <citation type="journal article" date="2019" name="Int. J. Syst. Evol. Microbiol.">
        <title>The Global Catalogue of Microorganisms (GCM) 10K type strain sequencing project: providing services to taxonomists for standard genome sequencing and annotation.</title>
        <authorList>
            <consortium name="The Broad Institute Genomics Platform"/>
            <consortium name="The Broad Institute Genome Sequencing Center for Infectious Disease"/>
            <person name="Wu L."/>
            <person name="Ma J."/>
        </authorList>
    </citation>
    <scope>NUCLEOTIDE SEQUENCE [LARGE SCALE GENOMIC DNA]</scope>
    <source>
        <strain evidence="3">JCM 18514</strain>
    </source>
</reference>
<organism evidence="2 3">
    <name type="scientific">Arthrobacter gyeryongensis</name>
    <dbReference type="NCBI Taxonomy" id="1650592"/>
    <lineage>
        <taxon>Bacteria</taxon>
        <taxon>Bacillati</taxon>
        <taxon>Actinomycetota</taxon>
        <taxon>Actinomycetes</taxon>
        <taxon>Micrococcales</taxon>
        <taxon>Micrococcaceae</taxon>
        <taxon>Arthrobacter</taxon>
    </lineage>
</organism>
<feature type="region of interest" description="Disordered" evidence="1">
    <location>
        <begin position="78"/>
        <end position="144"/>
    </location>
</feature>